<proteinExistence type="predicted"/>
<evidence type="ECO:0000313" key="3">
    <source>
        <dbReference type="EMBL" id="RNI31602.1"/>
    </source>
</evidence>
<dbReference type="EMBL" id="RJJD01000001">
    <property type="protein sequence ID" value="RNI31602.1"/>
    <property type="molecule type" value="Genomic_DNA"/>
</dbReference>
<keyword evidence="1" id="KW-0472">Membrane</keyword>
<keyword evidence="3" id="KW-0808">Transferase</keyword>
<feature type="transmembrane region" description="Helical" evidence="1">
    <location>
        <begin position="308"/>
        <end position="328"/>
    </location>
</feature>
<dbReference type="AlphaFoldDB" id="A0A3M9N1E2"/>
<feature type="transmembrane region" description="Helical" evidence="1">
    <location>
        <begin position="198"/>
        <end position="216"/>
    </location>
</feature>
<reference evidence="3 4" key="1">
    <citation type="submission" date="2018-11" db="EMBL/GenBank/DDBJ databases">
        <title>Rufibacter latericius sp. nov., isolated from water in Baiyang Lake.</title>
        <authorList>
            <person name="Yang Y."/>
        </authorList>
    </citation>
    <scope>NUCLEOTIDE SEQUENCE [LARGE SCALE GENOMIC DNA]</scope>
    <source>
        <strain evidence="3 4">R-22-1c-1</strain>
    </source>
</reference>
<dbReference type="RefSeq" id="WP_123125502.1">
    <property type="nucleotide sequence ID" value="NZ_RJJD01000001.1"/>
</dbReference>
<feature type="transmembrane region" description="Helical" evidence="1">
    <location>
        <begin position="88"/>
        <end position="107"/>
    </location>
</feature>
<dbReference type="InterPro" id="IPR050879">
    <property type="entry name" value="Acyltransferase_3"/>
</dbReference>
<dbReference type="Proteomes" id="UP000272117">
    <property type="component" value="Unassembled WGS sequence"/>
</dbReference>
<dbReference type="OrthoDB" id="9796461at2"/>
<dbReference type="GO" id="GO:0000271">
    <property type="term" value="P:polysaccharide biosynthetic process"/>
    <property type="evidence" value="ECO:0007669"/>
    <property type="project" value="TreeGrafter"/>
</dbReference>
<keyword evidence="1" id="KW-1133">Transmembrane helix</keyword>
<gene>
    <name evidence="3" type="ORF">EFB08_03550</name>
</gene>
<feature type="transmembrane region" description="Helical" evidence="1">
    <location>
        <begin position="228"/>
        <end position="251"/>
    </location>
</feature>
<dbReference type="GO" id="GO:0016020">
    <property type="term" value="C:membrane"/>
    <property type="evidence" value="ECO:0007669"/>
    <property type="project" value="TreeGrafter"/>
</dbReference>
<name>A0A3M9N1E2_9BACT</name>
<organism evidence="3 4">
    <name type="scientific">Rufibacter latericius</name>
    <dbReference type="NCBI Taxonomy" id="2487040"/>
    <lineage>
        <taxon>Bacteria</taxon>
        <taxon>Pseudomonadati</taxon>
        <taxon>Bacteroidota</taxon>
        <taxon>Cytophagia</taxon>
        <taxon>Cytophagales</taxon>
        <taxon>Hymenobacteraceae</taxon>
        <taxon>Rufibacter</taxon>
    </lineage>
</organism>
<evidence type="ECO:0000313" key="4">
    <source>
        <dbReference type="Proteomes" id="UP000272117"/>
    </source>
</evidence>
<feature type="transmembrane region" description="Helical" evidence="1">
    <location>
        <begin position="160"/>
        <end position="178"/>
    </location>
</feature>
<keyword evidence="4" id="KW-1185">Reference proteome</keyword>
<keyword evidence="3" id="KW-0012">Acyltransferase</keyword>
<dbReference type="PANTHER" id="PTHR23028">
    <property type="entry name" value="ACETYLTRANSFERASE"/>
    <property type="match status" value="1"/>
</dbReference>
<protein>
    <submittedName>
        <fullName evidence="3">Acyltransferase</fullName>
    </submittedName>
</protein>
<comment type="caution">
    <text evidence="3">The sequence shown here is derived from an EMBL/GenBank/DDBJ whole genome shotgun (WGS) entry which is preliminary data.</text>
</comment>
<feature type="domain" description="Acyltransferase 3" evidence="2">
    <location>
        <begin position="13"/>
        <end position="341"/>
    </location>
</feature>
<evidence type="ECO:0000259" key="2">
    <source>
        <dbReference type="Pfam" id="PF01757"/>
    </source>
</evidence>
<dbReference type="PANTHER" id="PTHR23028:SF53">
    <property type="entry name" value="ACYL_TRANSF_3 DOMAIN-CONTAINING PROTEIN"/>
    <property type="match status" value="1"/>
</dbReference>
<feature type="transmembrane region" description="Helical" evidence="1">
    <location>
        <begin position="48"/>
        <end position="67"/>
    </location>
</feature>
<evidence type="ECO:0000256" key="1">
    <source>
        <dbReference type="SAM" id="Phobius"/>
    </source>
</evidence>
<keyword evidence="1" id="KW-0812">Transmembrane</keyword>
<dbReference type="InterPro" id="IPR002656">
    <property type="entry name" value="Acyl_transf_3_dom"/>
</dbReference>
<sequence>MNLPASSRQYFPALTGLRAVAAFLVFAHHAKPQVPFASDFFQAFFQEAHMGVSVFFVLSGFLIALRYSQSFQEREQGAWRVYLLHRVARIYPVYLFCTVIALLFRHDVRVSSWIINLLMLEGLFPEFAFSGIGVGWSMTVELFFYAAAPLVLMYWEKLGLIRWTLITLLAGVIFLMIGQLPLPFEFFPDWNFLTRSTFFGRCFEFYAGIWLAKRFFLASSAPLTTRKVPLGMVTYGGVVGILACMFCMGYVRGFPPTPLSFARLLTFHGVNNYVLPLFIGATIWGLAREKTWLSQVLSTRISQDLGKGSYLFYLVHYTFGFDILYFHVWPNRGGVLLLLAVLSIAGYYGLEAPLRKMALKRRSLPLLRETKIT</sequence>
<feature type="transmembrane region" description="Helical" evidence="1">
    <location>
        <begin position="334"/>
        <end position="354"/>
    </location>
</feature>
<feature type="transmembrane region" description="Helical" evidence="1">
    <location>
        <begin position="127"/>
        <end position="148"/>
    </location>
</feature>
<dbReference type="GO" id="GO:0016747">
    <property type="term" value="F:acyltransferase activity, transferring groups other than amino-acyl groups"/>
    <property type="evidence" value="ECO:0007669"/>
    <property type="project" value="InterPro"/>
</dbReference>
<dbReference type="Pfam" id="PF01757">
    <property type="entry name" value="Acyl_transf_3"/>
    <property type="match status" value="1"/>
</dbReference>
<accession>A0A3M9N1E2</accession>
<feature type="transmembrane region" description="Helical" evidence="1">
    <location>
        <begin position="271"/>
        <end position="287"/>
    </location>
</feature>